<evidence type="ECO:0000256" key="1">
    <source>
        <dbReference type="SAM" id="MobiDB-lite"/>
    </source>
</evidence>
<name>A0A9P5SAQ7_9FUNG</name>
<protein>
    <recommendedName>
        <fullName evidence="2">BTB domain-containing protein</fullName>
    </recommendedName>
</protein>
<dbReference type="Gene3D" id="3.30.710.10">
    <property type="entry name" value="Potassium Channel Kv1.1, Chain A"/>
    <property type="match status" value="1"/>
</dbReference>
<evidence type="ECO:0000313" key="4">
    <source>
        <dbReference type="Proteomes" id="UP000696485"/>
    </source>
</evidence>
<dbReference type="SMART" id="SM00225">
    <property type="entry name" value="BTB"/>
    <property type="match status" value="1"/>
</dbReference>
<sequence>MGDRMQEAIYIHEGLYIEEALIFSIRLSTTTTEKQRFEFNSELGKFAVDAIQLECKYQFRIDTTESDFLILSQFKQSSITTASKHGLQGPLVSPFVYRYFGGYDVVQPIPQEYLDIKNGYVEVQFSLSAEVPQNYLSADRSFNFIMMYRLLHDARGHDVTFICDEVVTGKGQTRLRTCSPQKLQLALGDSADDEGAWDDDLKQSDLDESESPKTTATKWFGASKIVLSQWPYFGTMFSSEFAEGVSGRTEIRIKDINAKTFKEMLHFLYFGNLPNSSHEVFVSDDPAMAKEASWEGLYLAAHRYRIDDLRRQALDKILERITKGNAVAFLFRSAYLFEELRVPVIQVIATVCHAEIVKKETREKYVDHPEFSELLGDIFEVYHTCREY</sequence>
<proteinExistence type="predicted"/>
<dbReference type="AlphaFoldDB" id="A0A9P5SAQ7"/>
<accession>A0A9P5SAQ7</accession>
<feature type="domain" description="BTB" evidence="2">
    <location>
        <begin position="204"/>
        <end position="277"/>
    </location>
</feature>
<evidence type="ECO:0000313" key="3">
    <source>
        <dbReference type="EMBL" id="KAF9323931.1"/>
    </source>
</evidence>
<dbReference type="InterPro" id="IPR011333">
    <property type="entry name" value="SKP1/BTB/POZ_sf"/>
</dbReference>
<dbReference type="InterPro" id="IPR000210">
    <property type="entry name" value="BTB/POZ_dom"/>
</dbReference>
<reference evidence="3" key="1">
    <citation type="journal article" date="2020" name="Fungal Divers.">
        <title>Resolving the Mortierellaceae phylogeny through synthesis of multi-gene phylogenetics and phylogenomics.</title>
        <authorList>
            <person name="Vandepol N."/>
            <person name="Liber J."/>
            <person name="Desiro A."/>
            <person name="Na H."/>
            <person name="Kennedy M."/>
            <person name="Barry K."/>
            <person name="Grigoriev I.V."/>
            <person name="Miller A.N."/>
            <person name="O'Donnell K."/>
            <person name="Stajich J.E."/>
            <person name="Bonito G."/>
        </authorList>
    </citation>
    <scope>NUCLEOTIDE SEQUENCE</scope>
    <source>
        <strain evidence="3">NVP1</strain>
    </source>
</reference>
<gene>
    <name evidence="3" type="ORF">BG006_000999</name>
</gene>
<dbReference type="PANTHER" id="PTHR24413">
    <property type="entry name" value="SPECKLE-TYPE POZ PROTEIN"/>
    <property type="match status" value="1"/>
</dbReference>
<dbReference type="PROSITE" id="PS50097">
    <property type="entry name" value="BTB"/>
    <property type="match status" value="1"/>
</dbReference>
<dbReference type="CDD" id="cd18186">
    <property type="entry name" value="BTB_POZ_ZBTB_KLHL-like"/>
    <property type="match status" value="1"/>
</dbReference>
<comment type="caution">
    <text evidence="3">The sequence shown here is derived from an EMBL/GenBank/DDBJ whole genome shotgun (WGS) entry which is preliminary data.</text>
</comment>
<evidence type="ECO:0000259" key="2">
    <source>
        <dbReference type="PROSITE" id="PS50097"/>
    </source>
</evidence>
<dbReference type="SUPFAM" id="SSF54695">
    <property type="entry name" value="POZ domain"/>
    <property type="match status" value="1"/>
</dbReference>
<keyword evidence="4" id="KW-1185">Reference proteome</keyword>
<dbReference type="Proteomes" id="UP000696485">
    <property type="component" value="Unassembled WGS sequence"/>
</dbReference>
<dbReference type="Pfam" id="PF00651">
    <property type="entry name" value="BTB"/>
    <property type="match status" value="1"/>
</dbReference>
<feature type="region of interest" description="Disordered" evidence="1">
    <location>
        <begin position="189"/>
        <end position="212"/>
    </location>
</feature>
<organism evidence="3 4">
    <name type="scientific">Podila minutissima</name>
    <dbReference type="NCBI Taxonomy" id="64525"/>
    <lineage>
        <taxon>Eukaryota</taxon>
        <taxon>Fungi</taxon>
        <taxon>Fungi incertae sedis</taxon>
        <taxon>Mucoromycota</taxon>
        <taxon>Mortierellomycotina</taxon>
        <taxon>Mortierellomycetes</taxon>
        <taxon>Mortierellales</taxon>
        <taxon>Mortierellaceae</taxon>
        <taxon>Podila</taxon>
    </lineage>
</organism>
<dbReference type="EMBL" id="JAAAUY010001186">
    <property type="protein sequence ID" value="KAF9323931.1"/>
    <property type="molecule type" value="Genomic_DNA"/>
</dbReference>